<gene>
    <name evidence="1" type="ORF">BDR25DRAFT_300328</name>
</gene>
<name>A0ACB6RAN8_9PLEO</name>
<dbReference type="EMBL" id="MU003494">
    <property type="protein sequence ID" value="KAF2476216.1"/>
    <property type="molecule type" value="Genomic_DNA"/>
</dbReference>
<evidence type="ECO:0000313" key="1">
    <source>
        <dbReference type="EMBL" id="KAF2476216.1"/>
    </source>
</evidence>
<reference evidence="1" key="1">
    <citation type="journal article" date="2020" name="Stud. Mycol.">
        <title>101 Dothideomycetes genomes: a test case for predicting lifestyles and emergence of pathogens.</title>
        <authorList>
            <person name="Haridas S."/>
            <person name="Albert R."/>
            <person name="Binder M."/>
            <person name="Bloem J."/>
            <person name="Labutti K."/>
            <person name="Salamov A."/>
            <person name="Andreopoulos B."/>
            <person name="Baker S."/>
            <person name="Barry K."/>
            <person name="Bills G."/>
            <person name="Bluhm B."/>
            <person name="Cannon C."/>
            <person name="Castanera R."/>
            <person name="Culley D."/>
            <person name="Daum C."/>
            <person name="Ezra D."/>
            <person name="Gonzalez J."/>
            <person name="Henrissat B."/>
            <person name="Kuo A."/>
            <person name="Liang C."/>
            <person name="Lipzen A."/>
            <person name="Lutzoni F."/>
            <person name="Magnuson J."/>
            <person name="Mondo S."/>
            <person name="Nolan M."/>
            <person name="Ohm R."/>
            <person name="Pangilinan J."/>
            <person name="Park H.-J."/>
            <person name="Ramirez L."/>
            <person name="Alfaro M."/>
            <person name="Sun H."/>
            <person name="Tritt A."/>
            <person name="Yoshinaga Y."/>
            <person name="Zwiers L.-H."/>
            <person name="Turgeon B."/>
            <person name="Goodwin S."/>
            <person name="Spatafora J."/>
            <person name="Crous P."/>
            <person name="Grigoriev I."/>
        </authorList>
    </citation>
    <scope>NUCLEOTIDE SEQUENCE</scope>
    <source>
        <strain evidence="1">ATCC 200398</strain>
    </source>
</reference>
<organism evidence="1 2">
    <name type="scientific">Lindgomyces ingoldianus</name>
    <dbReference type="NCBI Taxonomy" id="673940"/>
    <lineage>
        <taxon>Eukaryota</taxon>
        <taxon>Fungi</taxon>
        <taxon>Dikarya</taxon>
        <taxon>Ascomycota</taxon>
        <taxon>Pezizomycotina</taxon>
        <taxon>Dothideomycetes</taxon>
        <taxon>Pleosporomycetidae</taxon>
        <taxon>Pleosporales</taxon>
        <taxon>Lindgomycetaceae</taxon>
        <taxon>Lindgomyces</taxon>
    </lineage>
</organism>
<accession>A0ACB6RAN8</accession>
<sequence length="154" mass="16632">MSGAGENRNWRRSGQGNRQNQDRNSGTSTPTRDAGRQQAMAALSGNAWGSAKGKPAGGGGDRPAAPPATVQAEQHVPVKDFNAGEVKEFLKKRYLESVGDQSSVYHKVQGDSVDRRSSGAWGSRGNMRHLMPSGQDFFTQLKKQLQTFEQGKTA</sequence>
<protein>
    <submittedName>
        <fullName evidence="1">Uncharacterized protein</fullName>
    </submittedName>
</protein>
<keyword evidence="2" id="KW-1185">Reference proteome</keyword>
<evidence type="ECO:0000313" key="2">
    <source>
        <dbReference type="Proteomes" id="UP000799755"/>
    </source>
</evidence>
<dbReference type="Proteomes" id="UP000799755">
    <property type="component" value="Unassembled WGS sequence"/>
</dbReference>
<comment type="caution">
    <text evidence="1">The sequence shown here is derived from an EMBL/GenBank/DDBJ whole genome shotgun (WGS) entry which is preliminary data.</text>
</comment>
<proteinExistence type="predicted"/>